<evidence type="ECO:0000256" key="1">
    <source>
        <dbReference type="SAM" id="MobiDB-lite"/>
    </source>
</evidence>
<proteinExistence type="predicted"/>
<dbReference type="EMBL" id="JAWDGP010008071">
    <property type="protein sequence ID" value="KAK3691931.1"/>
    <property type="molecule type" value="Genomic_DNA"/>
</dbReference>
<keyword evidence="3" id="KW-1185">Reference proteome</keyword>
<evidence type="ECO:0000313" key="3">
    <source>
        <dbReference type="Proteomes" id="UP001283361"/>
    </source>
</evidence>
<feature type="compositionally biased region" description="Polar residues" evidence="1">
    <location>
        <begin position="612"/>
        <end position="624"/>
    </location>
</feature>
<comment type="caution">
    <text evidence="2">The sequence shown here is derived from an EMBL/GenBank/DDBJ whole genome shotgun (WGS) entry which is preliminary data.</text>
</comment>
<feature type="compositionally biased region" description="Basic residues" evidence="1">
    <location>
        <begin position="1"/>
        <end position="15"/>
    </location>
</feature>
<dbReference type="Proteomes" id="UP001283361">
    <property type="component" value="Unassembled WGS sequence"/>
</dbReference>
<dbReference type="InterPro" id="IPR029266">
    <property type="entry name" value="FAM217"/>
</dbReference>
<sequence length="641" mass="71690">MATRKRRLRKRKRIVVKSDLSRPSSSSSGSILPKVNRLDSAGGDSSFSHNANAYPGRKAVLDTDSFDPETHPYHAHLHSSLRAFRFRKWRPLTPDQVPQPTVTRCRPLSCRPASSQALKGADIPNGPCTPAPPLQPFHHRPCSASHLLMQKRPDTPRVDHGPFDMLSPRVLAHLVTDPRPLTPLSTYGDVIEERKSKKRGKKAKTNGQSEDEKIDNKTRDAQTDADGTRFFDNDKEVSLTSGVESDGLESEEDRDSSDDSDDDDDDDNDSISELEKGKEPPVDWNRRAPDLHLRPERLDQLYIPENKRDHARRFDFDASKCEIPAYEFECPLEPPYNKINFRFHAREGSDWRHTNYAIGADIPSNLTTMFDRLLEMEKRQIETEEWEDKRMKQVAAAAAVAAARRRVASRRLASGKPVWRGAGMSNSLNGINGGLDNNGNASSSLSSRRCCHSCLQQACVGDCPDKRVPASARLAAACVKCHQPLCTGTCTDLRYDQRMRRPRGEEEDSLHHSHLRYAGHRNCKTCQQRHNAKYINANNLVLGRPKSAFSTYSRGKHSAKPKDLRPKSALDLSEGLSKGIERLGIDPLQPAPPPSEKPPRPHSRAGLIPGKSYSSNLSRSLTDLSSKRKRSAKAKKRVSAL</sequence>
<feature type="compositionally biased region" description="Basic and acidic residues" evidence="1">
    <location>
        <begin position="273"/>
        <end position="290"/>
    </location>
</feature>
<reference evidence="2" key="1">
    <citation type="journal article" date="2023" name="G3 (Bethesda)">
        <title>A reference genome for the long-term kleptoplast-retaining sea slug Elysia crispata morphotype clarki.</title>
        <authorList>
            <person name="Eastman K.E."/>
            <person name="Pendleton A.L."/>
            <person name="Shaikh M.A."/>
            <person name="Suttiyut T."/>
            <person name="Ogas R."/>
            <person name="Tomko P."/>
            <person name="Gavelis G."/>
            <person name="Widhalm J.R."/>
            <person name="Wisecaver J.H."/>
        </authorList>
    </citation>
    <scope>NUCLEOTIDE SEQUENCE</scope>
    <source>
        <strain evidence="2">ECLA1</strain>
    </source>
</reference>
<feature type="compositionally biased region" description="Basic and acidic residues" evidence="1">
    <location>
        <begin position="210"/>
        <end position="237"/>
    </location>
</feature>
<feature type="region of interest" description="Disordered" evidence="1">
    <location>
        <begin position="178"/>
        <end position="290"/>
    </location>
</feature>
<feature type="compositionally biased region" description="Basic residues" evidence="1">
    <location>
        <begin position="627"/>
        <end position="641"/>
    </location>
</feature>
<evidence type="ECO:0000313" key="2">
    <source>
        <dbReference type="EMBL" id="KAK3691931.1"/>
    </source>
</evidence>
<gene>
    <name evidence="2" type="ORF">RRG08_047941</name>
</gene>
<name>A0AAE0XES4_9GAST</name>
<feature type="compositionally biased region" description="Acidic residues" evidence="1">
    <location>
        <begin position="246"/>
        <end position="272"/>
    </location>
</feature>
<protein>
    <submittedName>
        <fullName evidence="2">Uncharacterized protein</fullName>
    </submittedName>
</protein>
<dbReference type="PANTHER" id="PTHR22145:SF2">
    <property type="entry name" value="SI:CH211-266K22.6"/>
    <property type="match status" value="1"/>
</dbReference>
<dbReference type="AlphaFoldDB" id="A0AAE0XES4"/>
<dbReference type="PANTHER" id="PTHR22145">
    <property type="entry name" value="SI:CH211-266K22.6"/>
    <property type="match status" value="1"/>
</dbReference>
<feature type="region of interest" description="Disordered" evidence="1">
    <location>
        <begin position="1"/>
        <end position="53"/>
    </location>
</feature>
<feature type="region of interest" description="Disordered" evidence="1">
    <location>
        <begin position="583"/>
        <end position="641"/>
    </location>
</feature>
<feature type="compositionally biased region" description="Low complexity" evidence="1">
    <location>
        <begin position="21"/>
        <end position="30"/>
    </location>
</feature>
<accession>A0AAE0XES4</accession>
<organism evidence="2 3">
    <name type="scientific">Elysia crispata</name>
    <name type="common">lettuce slug</name>
    <dbReference type="NCBI Taxonomy" id="231223"/>
    <lineage>
        <taxon>Eukaryota</taxon>
        <taxon>Metazoa</taxon>
        <taxon>Spiralia</taxon>
        <taxon>Lophotrochozoa</taxon>
        <taxon>Mollusca</taxon>
        <taxon>Gastropoda</taxon>
        <taxon>Heterobranchia</taxon>
        <taxon>Euthyneura</taxon>
        <taxon>Panpulmonata</taxon>
        <taxon>Sacoglossa</taxon>
        <taxon>Placobranchoidea</taxon>
        <taxon>Plakobranchidae</taxon>
        <taxon>Elysia</taxon>
    </lineage>
</organism>